<name>A0A1H7ZPW9_9ACTN</name>
<evidence type="ECO:0000313" key="1">
    <source>
        <dbReference type="EMBL" id="SEM59914.1"/>
    </source>
</evidence>
<dbReference type="STRING" id="46177.SAMN05660976_05543"/>
<gene>
    <name evidence="1" type="ORF">SAMN05660976_05543</name>
</gene>
<reference evidence="1 2" key="1">
    <citation type="submission" date="2016-10" db="EMBL/GenBank/DDBJ databases">
        <authorList>
            <person name="de Groot N.N."/>
        </authorList>
    </citation>
    <scope>NUCLEOTIDE SEQUENCE [LARGE SCALE GENOMIC DNA]</scope>
    <source>
        <strain evidence="1 2">DSM 43357</strain>
    </source>
</reference>
<proteinExistence type="predicted"/>
<evidence type="ECO:0000313" key="2">
    <source>
        <dbReference type="Proteomes" id="UP000198953"/>
    </source>
</evidence>
<dbReference type="EMBL" id="FOBF01000015">
    <property type="protein sequence ID" value="SEM59914.1"/>
    <property type="molecule type" value="Genomic_DNA"/>
</dbReference>
<keyword evidence="2" id="KW-1185">Reference proteome</keyword>
<dbReference type="Proteomes" id="UP000198953">
    <property type="component" value="Unassembled WGS sequence"/>
</dbReference>
<sequence>MSEHKPSTYVTAAIDEYGTRLNVHFYTPDLWIILLGIDRERPVLSVISGEAQVSICTTGGGPVTEQDVTLARQLADAAASYLAECERLHSAQTGEVAA</sequence>
<protein>
    <submittedName>
        <fullName evidence="1">Uncharacterized protein</fullName>
    </submittedName>
</protein>
<accession>A0A1H7ZPW9</accession>
<dbReference type="AlphaFoldDB" id="A0A1H7ZPW9"/>
<dbReference type="OrthoDB" id="3543800at2"/>
<organism evidence="1 2">
    <name type="scientific">Nonomuraea pusilla</name>
    <dbReference type="NCBI Taxonomy" id="46177"/>
    <lineage>
        <taxon>Bacteria</taxon>
        <taxon>Bacillati</taxon>
        <taxon>Actinomycetota</taxon>
        <taxon>Actinomycetes</taxon>
        <taxon>Streptosporangiales</taxon>
        <taxon>Streptosporangiaceae</taxon>
        <taxon>Nonomuraea</taxon>
    </lineage>
</organism>
<dbReference type="RefSeq" id="WP_091103636.1">
    <property type="nucleotide sequence ID" value="NZ_FOBF01000015.1"/>
</dbReference>